<reference evidence="4" key="1">
    <citation type="submission" date="2020-09" db="EMBL/GenBank/DDBJ databases">
        <title>A novel bacterium of genus Paenibacillus, isolated from South China Sea.</title>
        <authorList>
            <person name="Huang H."/>
            <person name="Mo K."/>
            <person name="Hu Y."/>
        </authorList>
    </citation>
    <scope>NUCLEOTIDE SEQUENCE</scope>
    <source>
        <strain evidence="4">IB182493</strain>
    </source>
</reference>
<gene>
    <name evidence="4" type="ORF">IDH41_20285</name>
</gene>
<dbReference type="InterPro" id="IPR007157">
    <property type="entry name" value="PspA_VIPP1"/>
</dbReference>
<feature type="region of interest" description="Disordered" evidence="3">
    <location>
        <begin position="186"/>
        <end position="220"/>
    </location>
</feature>
<keyword evidence="2" id="KW-0175">Coiled coil</keyword>
<comment type="caution">
    <text evidence="4">The sequence shown here is derived from an EMBL/GenBank/DDBJ whole genome shotgun (WGS) entry which is preliminary data.</text>
</comment>
<protein>
    <submittedName>
        <fullName evidence="4">PspA/IM30 family protein</fullName>
    </submittedName>
</protein>
<evidence type="ECO:0000256" key="1">
    <source>
        <dbReference type="ARBA" id="ARBA00043985"/>
    </source>
</evidence>
<keyword evidence="5" id="KW-1185">Reference proteome</keyword>
<accession>A0A927CP64</accession>
<evidence type="ECO:0000313" key="5">
    <source>
        <dbReference type="Proteomes" id="UP000632125"/>
    </source>
</evidence>
<name>A0A927CP64_9BACL</name>
<dbReference type="EMBL" id="JACXIY010000025">
    <property type="protein sequence ID" value="MBD2870927.1"/>
    <property type="molecule type" value="Genomic_DNA"/>
</dbReference>
<dbReference type="PANTHER" id="PTHR31088">
    <property type="entry name" value="MEMBRANE-ASSOCIATED PROTEIN VIPP1, CHLOROPLASTIC"/>
    <property type="match status" value="1"/>
</dbReference>
<dbReference type="PANTHER" id="PTHR31088:SF6">
    <property type="entry name" value="PHAGE SHOCK PROTEIN A"/>
    <property type="match status" value="1"/>
</dbReference>
<feature type="region of interest" description="Disordered" evidence="3">
    <location>
        <begin position="144"/>
        <end position="164"/>
    </location>
</feature>
<feature type="compositionally biased region" description="Basic and acidic residues" evidence="3">
    <location>
        <begin position="198"/>
        <end position="212"/>
    </location>
</feature>
<dbReference type="Pfam" id="PF04012">
    <property type="entry name" value="PspA_IM30"/>
    <property type="match status" value="1"/>
</dbReference>
<sequence>MGILQRVVSMTKAAANEMLDKIENPVMMLNHYLRDLDEEIAKAEHALPQQQAQARMLEAKLDELKEQAAYYEGKAAQAASELREADARLALEAKLLYEEQVEEKTRLLQIASEAAAELAQRIETLKEEKTRLQSKRTELVARVRQSGGPAGNHSAHALNGSEASKGFERIEQKVMEWEAQRELSKSAYAPHDFGSDQQTERRNARVDEELKRLLNKQSVN</sequence>
<proteinExistence type="inferred from homology"/>
<evidence type="ECO:0000256" key="3">
    <source>
        <dbReference type="SAM" id="MobiDB-lite"/>
    </source>
</evidence>
<evidence type="ECO:0000256" key="2">
    <source>
        <dbReference type="SAM" id="Coils"/>
    </source>
</evidence>
<comment type="similarity">
    <text evidence="1">Belongs to the PspA/Vipp/IM30 family.</text>
</comment>
<dbReference type="Proteomes" id="UP000632125">
    <property type="component" value="Unassembled WGS sequence"/>
</dbReference>
<feature type="coiled-coil region" evidence="2">
    <location>
        <begin position="33"/>
        <end position="142"/>
    </location>
</feature>
<organism evidence="4 5">
    <name type="scientific">Paenibacillus arenilitoris</name>
    <dbReference type="NCBI Taxonomy" id="2772299"/>
    <lineage>
        <taxon>Bacteria</taxon>
        <taxon>Bacillati</taxon>
        <taxon>Bacillota</taxon>
        <taxon>Bacilli</taxon>
        <taxon>Bacillales</taxon>
        <taxon>Paenibacillaceae</taxon>
        <taxon>Paenibacillus</taxon>
    </lineage>
</organism>
<evidence type="ECO:0000313" key="4">
    <source>
        <dbReference type="EMBL" id="MBD2870927.1"/>
    </source>
</evidence>
<dbReference type="AlphaFoldDB" id="A0A927CP64"/>
<dbReference type="RefSeq" id="WP_190864257.1">
    <property type="nucleotide sequence ID" value="NZ_JACXIY010000025.1"/>
</dbReference>